<keyword evidence="3" id="KW-0805">Transcription regulation</keyword>
<evidence type="ECO:0000256" key="7">
    <source>
        <dbReference type="SAM" id="MobiDB-lite"/>
    </source>
</evidence>
<evidence type="ECO:0000256" key="1">
    <source>
        <dbReference type="ARBA" id="ARBA00004123"/>
    </source>
</evidence>
<dbReference type="FunFam" id="4.10.280.10:FF:000066">
    <property type="entry name" value="BHLH transcription factor"/>
    <property type="match status" value="1"/>
</dbReference>
<dbReference type="InterPro" id="IPR036638">
    <property type="entry name" value="HLH_DNA-bd_sf"/>
</dbReference>
<feature type="region of interest" description="Disordered" evidence="7">
    <location>
        <begin position="270"/>
        <end position="345"/>
    </location>
</feature>
<dbReference type="InterPro" id="IPR002156">
    <property type="entry name" value="RNaseH_domain"/>
</dbReference>
<dbReference type="EMBL" id="WJXA01000008">
    <property type="protein sequence ID" value="KAF7136012.1"/>
    <property type="molecule type" value="Genomic_DNA"/>
</dbReference>
<comment type="caution">
    <text evidence="9">The sequence shown here is derived from an EMBL/GenBank/DDBJ whole genome shotgun (WGS) entry which is preliminary data.</text>
</comment>
<organism evidence="9 10">
    <name type="scientific">Rhododendron simsii</name>
    <name type="common">Sims's rhododendron</name>
    <dbReference type="NCBI Taxonomy" id="118357"/>
    <lineage>
        <taxon>Eukaryota</taxon>
        <taxon>Viridiplantae</taxon>
        <taxon>Streptophyta</taxon>
        <taxon>Embryophyta</taxon>
        <taxon>Tracheophyta</taxon>
        <taxon>Spermatophyta</taxon>
        <taxon>Magnoliopsida</taxon>
        <taxon>eudicotyledons</taxon>
        <taxon>Gunneridae</taxon>
        <taxon>Pentapetalae</taxon>
        <taxon>asterids</taxon>
        <taxon>Ericales</taxon>
        <taxon>Ericaceae</taxon>
        <taxon>Ericoideae</taxon>
        <taxon>Rhodoreae</taxon>
        <taxon>Rhododendron</taxon>
    </lineage>
</organism>
<evidence type="ECO:0000256" key="4">
    <source>
        <dbReference type="ARBA" id="ARBA00023125"/>
    </source>
</evidence>
<dbReference type="GO" id="GO:0004523">
    <property type="term" value="F:RNA-DNA hybrid ribonuclease activity"/>
    <property type="evidence" value="ECO:0007669"/>
    <property type="project" value="InterPro"/>
</dbReference>
<dbReference type="PANTHER" id="PTHR31945:SF129">
    <property type="entry name" value="TRANSCRIPTION FACTOR SCREAM2"/>
    <property type="match status" value="1"/>
</dbReference>
<dbReference type="PANTHER" id="PTHR31945">
    <property type="entry name" value="TRANSCRIPTION FACTOR SCREAM2-RELATED"/>
    <property type="match status" value="1"/>
</dbReference>
<gene>
    <name evidence="9" type="ORF">RHSIM_Rhsim08G0039700</name>
</gene>
<dbReference type="Gene3D" id="3.30.420.10">
    <property type="entry name" value="Ribonuclease H-like superfamily/Ribonuclease H"/>
    <property type="match status" value="1"/>
</dbReference>
<feature type="compositionally biased region" description="Polar residues" evidence="7">
    <location>
        <begin position="24"/>
        <end position="44"/>
    </location>
</feature>
<comment type="subcellular location">
    <subcellularLocation>
        <location evidence="1">Nucleus</location>
    </subcellularLocation>
</comment>
<evidence type="ECO:0000256" key="5">
    <source>
        <dbReference type="ARBA" id="ARBA00023163"/>
    </source>
</evidence>
<dbReference type="SMART" id="SM00353">
    <property type="entry name" value="HLH"/>
    <property type="match status" value="1"/>
</dbReference>
<dbReference type="Pfam" id="PF22754">
    <property type="entry name" value="bHLH-TF_ACT-like_plant"/>
    <property type="match status" value="1"/>
</dbReference>
<keyword evidence="2" id="KW-0217">Developmental protein</keyword>
<dbReference type="InterPro" id="IPR012337">
    <property type="entry name" value="RNaseH-like_sf"/>
</dbReference>
<dbReference type="InterPro" id="IPR011598">
    <property type="entry name" value="bHLH_dom"/>
</dbReference>
<dbReference type="InterPro" id="IPR012942">
    <property type="entry name" value="SRR1-like"/>
</dbReference>
<dbReference type="AlphaFoldDB" id="A0A834GS95"/>
<dbReference type="CDD" id="cd06222">
    <property type="entry name" value="RNase_H_like"/>
    <property type="match status" value="1"/>
</dbReference>
<name>A0A834GS95_RHOSS</name>
<keyword evidence="6" id="KW-0539">Nucleus</keyword>
<feature type="region of interest" description="Disordered" evidence="7">
    <location>
        <begin position="1"/>
        <end position="44"/>
    </location>
</feature>
<dbReference type="GO" id="GO:0046983">
    <property type="term" value="F:protein dimerization activity"/>
    <property type="evidence" value="ECO:0007669"/>
    <property type="project" value="InterPro"/>
</dbReference>
<sequence>MQPSGNAMTWTERDEEGQEDAVSWTKNSNNHQADSKDNSSMNPSLSTFKSILETGWYTNPSHFQTLSNPHQDFKDTNITFCSNSTFQPENLMLQPMDSSSSCSPSQAFNFDPLSQPCFSSLNAISNSPFDSGFDLGGCDPSFLANLSSNSPVFMGLNPQIEMGNNSQLSQLSSNSELTHLLPMPNNNTVISGGFGPNDFEGFGDALFLNRFSSSKVLRPLEVSPPVGAQPTLFQKRAALRQSSNELGNLGISELRSDGIWGKRESVVGEFSKKRKRKEEEEFEEGSIDGSGLDLDSDEFVENDYKGDENGGDNGGNNSNANSSVTGGDQKGKKKGLPAKNLMAERRRRKKLNDRLYMLRSVVPRISKMDRASILGDAIEYLKELLQRINDLHNELEATPPGSLLQPATSFNPLTPTLPYRVKDELGPSSLPSPKNQPARVEVRLREGRTVNIHMFCGSRPGLLLSTMRALDNLGLDIQQAVISCFNGFALDVFKAEVLLILSPQSGVLKVDDLVYCVLSAMQGRPRTPTRANQSSTSGFSWFPDLALLLHFAKRQGRRNVIVRSGTGFNLVGKQPHSKIDPSRSSDVRKGPLGWMISMAVQFEMNKQMSEPSTTGIQTEVCDLCINHDMLFSNWEASDFPPSRVRYMKFKEELIAIMALGEERSIEFSVASNGDVNVEDEAGRLKKEMNITIQEVEESKFYNELADQLRNDMVIQSNMRRVLGPNSCLQMVIYGLGSMEYSYISQYQLALVMLLKRDFSHWIGGVEVFDPMMSPVDCKVVEMFGCSVLAINEQCKRQVEKPTLFFLPYLDNDLVGNLLEANWCPTRLNKMVVLSNSLEEMAGGCRNFSKKFVSNGKIYYNRQRERLEYVEAIKKHMTEVKIDRGYSRVVDGFSWHFFHLDLDLNLENLLPGDPPMDVRLKSRRLDKHPNDYRHLRNLEEKYVMEPFQNTDPSVYCWTEMDFTYRNTRRMHCFWRPPHAGWVKLNFSGKCTSDGGNAPAGFGGIFRDEHGSCLVMYSGSIWGADTVVANAEALRQGLRCLQYLSSPVRKLIVEGDDVRVIRWMNGGPEPPTRVAEALSEIFELLVGIEPAIRHVYEEANSMAVELAKRGTGLPNLRVWVSPSLEDLFA</sequence>
<evidence type="ECO:0000256" key="6">
    <source>
        <dbReference type="ARBA" id="ARBA00023242"/>
    </source>
</evidence>
<dbReference type="InterPro" id="IPR044730">
    <property type="entry name" value="RNase_H-like_dom_plant"/>
</dbReference>
<evidence type="ECO:0000313" key="10">
    <source>
        <dbReference type="Proteomes" id="UP000626092"/>
    </source>
</evidence>
<evidence type="ECO:0000256" key="3">
    <source>
        <dbReference type="ARBA" id="ARBA00023015"/>
    </source>
</evidence>
<reference evidence="9" key="1">
    <citation type="submission" date="2019-11" db="EMBL/GenBank/DDBJ databases">
        <authorList>
            <person name="Liu Y."/>
            <person name="Hou J."/>
            <person name="Li T.-Q."/>
            <person name="Guan C.-H."/>
            <person name="Wu X."/>
            <person name="Wu H.-Z."/>
            <person name="Ling F."/>
            <person name="Zhang R."/>
            <person name="Shi X.-G."/>
            <person name="Ren J.-P."/>
            <person name="Chen E.-F."/>
            <person name="Sun J.-M."/>
        </authorList>
    </citation>
    <scope>NUCLEOTIDE SEQUENCE</scope>
    <source>
        <strain evidence="9">Adult_tree_wgs_1</strain>
        <tissue evidence="9">Leaves</tissue>
    </source>
</reference>
<dbReference type="InterPro" id="IPR054502">
    <property type="entry name" value="bHLH-TF_ACT-like_plant"/>
</dbReference>
<evidence type="ECO:0000256" key="2">
    <source>
        <dbReference type="ARBA" id="ARBA00022473"/>
    </source>
</evidence>
<evidence type="ECO:0000313" key="9">
    <source>
        <dbReference type="EMBL" id="KAF7136012.1"/>
    </source>
</evidence>
<dbReference type="Pfam" id="PF00010">
    <property type="entry name" value="HLH"/>
    <property type="match status" value="1"/>
</dbReference>
<protein>
    <recommendedName>
        <fullName evidence="8">BHLH domain-containing protein</fullName>
    </recommendedName>
</protein>
<dbReference type="InterPro" id="IPR051358">
    <property type="entry name" value="TF_AMS/ICE1/BHLH6-like"/>
</dbReference>
<dbReference type="GO" id="GO:0003700">
    <property type="term" value="F:DNA-binding transcription factor activity"/>
    <property type="evidence" value="ECO:0007669"/>
    <property type="project" value="TreeGrafter"/>
</dbReference>
<dbReference type="Pfam" id="PF13456">
    <property type="entry name" value="RVT_3"/>
    <property type="match status" value="1"/>
</dbReference>
<keyword evidence="4" id="KW-0238">DNA-binding</keyword>
<feature type="compositionally biased region" description="Low complexity" evidence="7">
    <location>
        <begin position="315"/>
        <end position="327"/>
    </location>
</feature>
<dbReference type="GO" id="GO:0043565">
    <property type="term" value="F:sequence-specific DNA binding"/>
    <property type="evidence" value="ECO:0007669"/>
    <property type="project" value="TreeGrafter"/>
</dbReference>
<dbReference type="OrthoDB" id="551431at2759"/>
<evidence type="ECO:0000259" key="8">
    <source>
        <dbReference type="PROSITE" id="PS50888"/>
    </source>
</evidence>
<dbReference type="SUPFAM" id="SSF53098">
    <property type="entry name" value="Ribonuclease H-like"/>
    <property type="match status" value="1"/>
</dbReference>
<dbReference type="Pfam" id="PF07985">
    <property type="entry name" value="SRR1"/>
    <property type="match status" value="1"/>
</dbReference>
<dbReference type="InterPro" id="IPR036397">
    <property type="entry name" value="RNaseH_sf"/>
</dbReference>
<dbReference type="Proteomes" id="UP000626092">
    <property type="component" value="Unassembled WGS sequence"/>
</dbReference>
<dbReference type="CDD" id="cd11443">
    <property type="entry name" value="bHLH_AtAMS_like"/>
    <property type="match status" value="1"/>
</dbReference>
<dbReference type="PROSITE" id="PS50888">
    <property type="entry name" value="BHLH"/>
    <property type="match status" value="1"/>
</dbReference>
<keyword evidence="5" id="KW-0804">Transcription</keyword>
<accession>A0A834GS95</accession>
<dbReference type="SUPFAM" id="SSF47459">
    <property type="entry name" value="HLH, helix-loop-helix DNA-binding domain"/>
    <property type="match status" value="1"/>
</dbReference>
<feature type="domain" description="BHLH" evidence="8">
    <location>
        <begin position="335"/>
        <end position="384"/>
    </location>
</feature>
<dbReference type="Gene3D" id="4.10.280.10">
    <property type="entry name" value="Helix-loop-helix DNA-binding domain"/>
    <property type="match status" value="1"/>
</dbReference>
<dbReference type="GO" id="GO:0005634">
    <property type="term" value="C:nucleus"/>
    <property type="evidence" value="ECO:0007669"/>
    <property type="project" value="UniProtKB-SubCell"/>
</dbReference>
<proteinExistence type="predicted"/>
<keyword evidence="10" id="KW-1185">Reference proteome</keyword>